<keyword evidence="5" id="KW-1185">Reference proteome</keyword>
<evidence type="ECO:0000313" key="4">
    <source>
        <dbReference type="Proteomes" id="UP000288943"/>
    </source>
</evidence>
<dbReference type="Proteomes" id="UP000288943">
    <property type="component" value="Chromosome"/>
</dbReference>
<proteinExistence type="predicted"/>
<dbReference type="OrthoDB" id="2970479at2"/>
<dbReference type="RefSeq" id="WP_042230962.1">
    <property type="nucleotide sequence ID" value="NZ_CP026520.1"/>
</dbReference>
<evidence type="ECO:0000313" key="3">
    <source>
        <dbReference type="EMBL" id="QAV17908.1"/>
    </source>
</evidence>
<dbReference type="GeneID" id="95375063"/>
<keyword evidence="1" id="KW-1133">Transmembrane helix</keyword>
<gene>
    <name evidence="2" type="ORF">M5X16_04525</name>
    <name evidence="3" type="ORF">PC41400_09615</name>
</gene>
<reference evidence="3 4" key="1">
    <citation type="submission" date="2018-01" db="EMBL/GenBank/DDBJ databases">
        <title>The whole genome sequencing and assembly of Paenibacillus chitinolyticus KCCM 41400 strain.</title>
        <authorList>
            <person name="Kim J.-Y."/>
            <person name="Park M.-K."/>
            <person name="Lee Y.-J."/>
            <person name="Yi H."/>
            <person name="Bahn Y.-S."/>
            <person name="Kim J.F."/>
            <person name="Lee D.-W."/>
        </authorList>
    </citation>
    <scope>NUCLEOTIDE SEQUENCE [LARGE SCALE GENOMIC DNA]</scope>
    <source>
        <strain evidence="3 4">KCCM 41400</strain>
    </source>
</reference>
<feature type="transmembrane region" description="Helical" evidence="1">
    <location>
        <begin position="51"/>
        <end position="70"/>
    </location>
</feature>
<reference evidence="2 5" key="2">
    <citation type="submission" date="2022-05" db="EMBL/GenBank/DDBJ databases">
        <title>Genome Sequencing of Bee-Associated Microbes.</title>
        <authorList>
            <person name="Dunlap C."/>
        </authorList>
    </citation>
    <scope>NUCLEOTIDE SEQUENCE [LARGE SCALE GENOMIC DNA]</scope>
    <source>
        <strain evidence="2 5">NRRL B-23120</strain>
    </source>
</reference>
<keyword evidence="1" id="KW-0472">Membrane</keyword>
<feature type="transmembrane region" description="Helical" evidence="1">
    <location>
        <begin position="21"/>
        <end position="45"/>
    </location>
</feature>
<protein>
    <submittedName>
        <fullName evidence="3">Uncharacterized protein</fullName>
    </submittedName>
</protein>
<organism evidence="3 4">
    <name type="scientific">Paenibacillus chitinolyticus</name>
    <dbReference type="NCBI Taxonomy" id="79263"/>
    <lineage>
        <taxon>Bacteria</taxon>
        <taxon>Bacillati</taxon>
        <taxon>Bacillota</taxon>
        <taxon>Bacilli</taxon>
        <taxon>Bacillales</taxon>
        <taxon>Paenibacillaceae</taxon>
        <taxon>Paenibacillus</taxon>
    </lineage>
</organism>
<dbReference type="EMBL" id="JAMDMJ010000004">
    <property type="protein sequence ID" value="MCY9595040.1"/>
    <property type="molecule type" value="Genomic_DNA"/>
</dbReference>
<evidence type="ECO:0000256" key="1">
    <source>
        <dbReference type="SAM" id="Phobius"/>
    </source>
</evidence>
<sequence length="97" mass="11125">MNEQQARKWSVMRRKGPGMYVMLNFALPVGLVLTALVSLLEYSLAGELIGIWLPIRLIVFCFIGFFLGMFRWQSVDKKYQQVAPKYGLPVQLEKGTK</sequence>
<evidence type="ECO:0000313" key="2">
    <source>
        <dbReference type="EMBL" id="MCY9595040.1"/>
    </source>
</evidence>
<evidence type="ECO:0000313" key="5">
    <source>
        <dbReference type="Proteomes" id="UP001527202"/>
    </source>
</evidence>
<dbReference type="Proteomes" id="UP001527202">
    <property type="component" value="Unassembled WGS sequence"/>
</dbReference>
<accession>A0A410WU51</accession>
<dbReference type="EMBL" id="CP026520">
    <property type="protein sequence ID" value="QAV17908.1"/>
    <property type="molecule type" value="Genomic_DNA"/>
</dbReference>
<dbReference type="AlphaFoldDB" id="A0A410WU51"/>
<name>A0A410WU51_9BACL</name>
<dbReference type="KEGG" id="pchi:PC41400_09615"/>
<keyword evidence="1" id="KW-0812">Transmembrane</keyword>